<comment type="subcellular location">
    <subcellularLocation>
        <location evidence="2">Cytoplasm</location>
        <location evidence="2">Perinuclear region</location>
    </subcellularLocation>
    <subcellularLocation>
        <location evidence="1">Golgi apparatus</location>
    </subcellularLocation>
</comment>
<dbReference type="FunFam" id="2.60.40.10:FF:000241">
    <property type="entry name" value="obscurin-like protein 1 isoform X2"/>
    <property type="match status" value="1"/>
</dbReference>
<dbReference type="CDD" id="cd00096">
    <property type="entry name" value="Ig"/>
    <property type="match status" value="2"/>
</dbReference>
<feature type="domain" description="Ig-like" evidence="13">
    <location>
        <begin position="2157"/>
        <end position="2246"/>
    </location>
</feature>
<sequence length="3354" mass="371872">MDVFGGAPRFLAYPRPVVVQSGTDAVLKCQIGGDPRPAVIWESNNIKIDTQGRYRVFEDGNVYNLIISSVTSEDSGQYICKAKNSIGETYAAATLKVEGEAQELEVREENKPRFLIKPLSTRVGRGDDAVFSCKLWGNPRPDVVWEKDGRKLHEIFESTHFSVGCQDGGWFQLKIFKTRAPDGGVYTCKARNEFGEGLAGAVLLVDAGPGQGDDGNRNGYNNSHWKAQQGKQRSGRLMSNRLRDDGMTKSTKVKMFAVTEGKHAKFRCFVTGKPKPEIIWRKDGRLILSGRRYLCYEDREGYFTLKVLYCKQKDNGVYVCAASNTAGQTLSAVHLTVKEPPVRFKQPLIDLEVWERDLAVLECEVPEDSVPITWYLEDRRLQPGAKYGMEEWGTKRRLTIRDIGVDDDGIYLCEMPDGGRSIAEVAVKGTIVRKLPRKVDVLEGENAAFCVEVEEEEMDIHWYKEGVELRETHQTILKSFGRTHILVFVNTNPQDSGLVMFFVGRSKTSSQLRVKAAKHSPPSCPVSVQINTERANAALLSWVPAQDSRKNPPSGYVLERQEVGTGSQEWLQCLTTDSATSVEILGDSVPCEADYRFRICSVNKYGKSNNVEFPRAVHLVPVARIQAPLQDALVPEGQDACFTIELSASVIGTWFLNGTQLQDDERYTTRRSRTHQSLRIRGVRETDNGAEITFIAYSIRDSAALYIQAPLVKFSPLSEMDRNKFIEEGNPIVLYCELSDPAAPVHWYKNGVELQTTEGLHIQSEGTMRRIVIQSAEFSHSGVYCCDAIDDVIRFNVEVEAPPVKFTPLPDEKRERAIHTGSRMELQCELSDLSATVHWYKDGSKLLPQSGVEMLSDGLSRMLVVDVADFIHSGLYSCKTKGDAITFNVDVTVPPVKFSAIPEPLRNKTIEAGCPIVLQCVVSDPEAQVCWYKGPTQLLSNAEIEIQSEGHTRSLVIQFAEPGHSGVYSCASEDDTMEFRVEIRAIPVKFSTSFDVEQTKAFEVGAAFELECEVTEPTAEVCWYKDGHQLCPQNGWDINSDSSFRRLIVQSAELFHAGRYSCETSDDTIQFTVDVKAPMLPLLSSPEVEESNLIEVTCPLELQGQWSDSAVPVLGPQDEEQDQTSQPGFETGGFKQTLVIEPTHSSKSGAYYCATADDVAKLIVQNEALPVTCPPGSAVEKTKPIEAQSPIVRQFEISDPVAKACWYKDGTQIYPQNNSQSETAKQTMFLPSDGLFCEKKSGCERKAEVQFNVDKKAYQCHSGDDSVAVSDESHESTMDTKAIPPRHSPDQATEPRKSIEVANSTEDETILQKPNSWVSRKIGEPCKYIKHSGPTPALNPTSQGYDEQIPVCSEVPSSSRQATTVDDVDCPESTYAVMVGSGANQHCIQTTEVQIENLRRNTQYSPAPLENVTTSTHTVTVQAHKYCAALQTATVQAEEPDSAQECTAFKSQEICKSSKMKYIQSKKLCRSSKTEKLQSVGLSKCFQAETIQSEGVSRGLQAEKRQSHGLSSCLQAETIQSVGLSQCLAAETIQSQGLSSCFQVETVESVGVSSCFETESHQLVEQSSCLQAETVQSVGLSSCSKTEGHKSVELSGSLQTQTIQEKENSKQIATVLSDGLSGCLQTKTLQLNDPCDSIKSATVQSEEVSNSFSSTVQSAPPVRIKAAVCETERNQSCEVSDPCAGVSWYKDGLKLLDLNGQAMGGSEGSVRSLSVESALPYHAAPPVKFSAMSEADQTQTVMVGCPIALLCELSDPTGQVHWSKDGAKLIPPSGVDIQSDGNIRKLTIQSAQRSHSGVYQCETKDDAIQFSVDVKALPLKFCELPEDERSKSVKEGSPLVLRCELCQDTTAEVFWSRDGTQLLPGDIDIQSDGLVKKLCIHSVDRTHAGIYQCSTAGDSITITVEIKDPAAEVNRYKDVVQPLPLSNFDVQSNDELRSMNIQSAEARHRGLYSCEEMNDIHIESKVDVAAPVWSSMAPEVGRCLAAAEPISQQRETAHLKSRAHLSNEDRVNPLPKCVTISQSEDRKRTVVTQPATSVGSFSGVCNLKTDDVSDFNDCYVEVKVHPVTFVNSPEEERFKSVVEQDQLVLACEVSQADAPVQWYMDGVELQACDNVTMRSADTARTLSIRSARLSDTGTYTCRAGDSALIFKVNIREPPVTIVYPKEDVHLDRHVPEEIILSCELSRPNGVVNWYKDGQKLQESENIKLKVEGPYRRLKLICSRVEDSGEYVCDTADDSIFFHLKITEPPVRIVSPSQSQMELCQQTSERMVLSCEISRANALVRWYRDGLEVEENKNLILEVDGIYRRLIIPETSVQDSAEYVCDTADDSVTFFVNIAEPPVRFMRPRKMASVVERFAGEAMVLDCEVSRANAEVTWKRNGEEVEDSRKVTILEDVVLRQLTVHCLSLEDAGQYICDAKDDVMDFQVKVKELPVRILGKTDATAEKKFLVSDDIILVCELSQANASVSWYKDSVLIDNDTRFCCEEQGAFRSLVVLSAELEDSGEYSCDAGDDKMLFCITVKEPPVQIIGNSGTPEQHILVAGDDLILECEVSRPNCPVQWLWNSKLLKSDDRIKIDSCDVVRRLVLSGLQPSDSGKYICDAIDDKMITLVEVQQPPVKFVNKQPNNNISACENECVSLCAIVSQERANVRWLKDGRLLNEDNVHISIDGANHNLTINPLKLSNAGVYVCDANTDEMSFTVIVKEMKATFSLPLENITGLKGSMLTLRCELSKPKGDVQWLKNGQEISPSRRHTIRAQGRERSFAIHQLADEDAGEYTCESTDDRTSTVVTVETPRTVEFIAELHNITVREGEDATFKCVVSPEDTHLTWCLNGERVHQDDRLTVISNGLCHTLCIKKCRVSDSARVTADAEGLAVSQANLQVQEQQVLFTKSMAPLTAEEFGEATLEVEVSLDSGEVQWMRQGVLLHPGAKYSLKRKGRKHTLTVHKLAVADRGIYSCESLHDRTQAQLTVEPRKVTINTGLKDIRTTERETASFEVVLSHADVPGSWLRNGVQLKPTKHWRISTKGHVHSLTVSNLAVEDTGSFSFCVENLRTSARLVVREPPVTFLRHLDDQKFPEGSVVSIECELSRHNVDVRWMKNGAEVKPGKDQRIFAMGRKRFLQIMKGVVGDSAQYTCDAADTSTSCTIEIYEREVLVVQGLQDQDIQEDQNAVFVCDLSVEDVPGEWYRNGDRIQPTSSIKIRQEGTKHFLLMVNVRGEDSGEIKFVARHVESVASLKVEELPVNIVNPLQDQTAVERSRVLLDCTVSNPRCSIRWYKGPTVILPSERFEICSEGCYRKLIIQPVELRDQGTYSVQVGEYSCSAHLTVEAQSVVMVRPLEDVEVGAPGDACFPV</sequence>
<dbReference type="GO" id="GO:0007030">
    <property type="term" value="P:Golgi organization"/>
    <property type="evidence" value="ECO:0007669"/>
    <property type="project" value="UniProtKB-ARBA"/>
</dbReference>
<feature type="domain" description="Ig-like" evidence="13">
    <location>
        <begin position="2433"/>
        <end position="2510"/>
    </location>
</feature>
<dbReference type="Pfam" id="PF13895">
    <property type="entry name" value="Ig_2"/>
    <property type="match status" value="1"/>
</dbReference>
<keyword evidence="6" id="KW-0333">Golgi apparatus</keyword>
<feature type="domain" description="Ig-like" evidence="13">
    <location>
        <begin position="251"/>
        <end position="331"/>
    </location>
</feature>
<feature type="domain" description="Ig-like" evidence="13">
    <location>
        <begin position="2524"/>
        <end position="2611"/>
    </location>
</feature>
<dbReference type="FunFam" id="2.60.40.10:FF:001752">
    <property type="entry name" value="obscurin-like isoform X3"/>
    <property type="match status" value="1"/>
</dbReference>
<keyword evidence="7" id="KW-1015">Disulfide bond</keyword>
<dbReference type="FunFam" id="2.60.40.10:FF:000464">
    <property type="entry name" value="Putative obscurin-like protein 1"/>
    <property type="match status" value="1"/>
</dbReference>
<dbReference type="Pfam" id="PF13927">
    <property type="entry name" value="Ig_3"/>
    <property type="match status" value="2"/>
</dbReference>
<dbReference type="SUPFAM" id="SSF49265">
    <property type="entry name" value="Fibronectin type III"/>
    <property type="match status" value="1"/>
</dbReference>
<feature type="region of interest" description="Disordered" evidence="12">
    <location>
        <begin position="1265"/>
        <end position="1308"/>
    </location>
</feature>
<dbReference type="InterPro" id="IPR036179">
    <property type="entry name" value="Ig-like_dom_sf"/>
</dbReference>
<feature type="region of interest" description="Disordered" evidence="12">
    <location>
        <begin position="1113"/>
        <end position="1132"/>
    </location>
</feature>
<dbReference type="FunFam" id="2.60.40.10:FF:002120">
    <property type="entry name" value="obscurin-like isoform X3"/>
    <property type="match status" value="1"/>
</dbReference>
<proteinExistence type="predicted"/>
<feature type="compositionally biased region" description="Basic and acidic residues" evidence="12">
    <location>
        <begin position="1287"/>
        <end position="1299"/>
    </location>
</feature>
<dbReference type="PROSITE" id="PS50853">
    <property type="entry name" value="FN3"/>
    <property type="match status" value="1"/>
</dbReference>
<keyword evidence="4" id="KW-0597">Phosphoprotein</keyword>
<dbReference type="Gene3D" id="2.60.40.10">
    <property type="entry name" value="Immunoglobulins"/>
    <property type="match status" value="27"/>
</dbReference>
<keyword evidence="16" id="KW-1185">Reference proteome</keyword>
<keyword evidence="3" id="KW-0963">Cytoplasm</keyword>
<feature type="domain" description="Ig-like" evidence="13">
    <location>
        <begin position="2340"/>
        <end position="2430"/>
    </location>
</feature>
<dbReference type="GO" id="GO:0048471">
    <property type="term" value="C:perinuclear region of cytoplasm"/>
    <property type="evidence" value="ECO:0007669"/>
    <property type="project" value="UniProtKB-SubCell"/>
</dbReference>
<evidence type="ECO:0000256" key="9">
    <source>
        <dbReference type="ARBA" id="ARBA00057297"/>
    </source>
</evidence>
<dbReference type="FunFam" id="2.60.40.10:FF:001084">
    <property type="entry name" value="obscurin-like isoform X3"/>
    <property type="match status" value="2"/>
</dbReference>
<dbReference type="SUPFAM" id="SSF48726">
    <property type="entry name" value="Immunoglobulin"/>
    <property type="match status" value="26"/>
</dbReference>
<feature type="domain" description="Ig-like" evidence="13">
    <location>
        <begin position="810"/>
        <end position="892"/>
    </location>
</feature>
<evidence type="ECO:0000313" key="16">
    <source>
        <dbReference type="Proteomes" id="UP000694546"/>
    </source>
</evidence>
<dbReference type="FunFam" id="2.60.40.10:FF:000393">
    <property type="entry name" value="Putative obscurin-like protein 1"/>
    <property type="match status" value="1"/>
</dbReference>
<dbReference type="Proteomes" id="UP000694546">
    <property type="component" value="Chromosome 20"/>
</dbReference>
<protein>
    <recommendedName>
        <fullName evidence="11">Obscurin-like protein 1</fullName>
    </recommendedName>
</protein>
<dbReference type="InterPro" id="IPR007110">
    <property type="entry name" value="Ig-like_dom"/>
</dbReference>
<evidence type="ECO:0000256" key="6">
    <source>
        <dbReference type="ARBA" id="ARBA00023034"/>
    </source>
</evidence>
<dbReference type="CDD" id="cd00063">
    <property type="entry name" value="FN3"/>
    <property type="match status" value="1"/>
</dbReference>
<feature type="domain" description="Ig-like" evidence="13">
    <location>
        <begin position="1725"/>
        <end position="1811"/>
    </location>
</feature>
<feature type="domain" description="Ig-like" evidence="13">
    <location>
        <begin position="8"/>
        <end position="96"/>
    </location>
</feature>
<evidence type="ECO:0000259" key="13">
    <source>
        <dbReference type="PROSITE" id="PS50835"/>
    </source>
</evidence>
<reference evidence="15" key="2">
    <citation type="submission" date="2025-09" db="UniProtKB">
        <authorList>
            <consortium name="Ensembl"/>
        </authorList>
    </citation>
    <scope>IDENTIFICATION</scope>
</reference>
<dbReference type="GO" id="GO:0005794">
    <property type="term" value="C:Golgi apparatus"/>
    <property type="evidence" value="ECO:0007669"/>
    <property type="project" value="UniProtKB-SubCell"/>
</dbReference>
<evidence type="ECO:0000256" key="2">
    <source>
        <dbReference type="ARBA" id="ARBA00004556"/>
    </source>
</evidence>
<dbReference type="InterPro" id="IPR052385">
    <property type="entry name" value="Obscurin/Obscurin-like_Reg"/>
</dbReference>
<evidence type="ECO:0000259" key="14">
    <source>
        <dbReference type="PROSITE" id="PS50853"/>
    </source>
</evidence>
<feature type="region of interest" description="Disordered" evidence="12">
    <location>
        <begin position="213"/>
        <end position="234"/>
    </location>
</feature>
<dbReference type="InterPro" id="IPR003961">
    <property type="entry name" value="FN3_dom"/>
</dbReference>
<feature type="domain" description="Ig-like" evidence="13">
    <location>
        <begin position="2248"/>
        <end position="2334"/>
    </location>
</feature>
<dbReference type="GeneTree" id="ENSGT00940000156702"/>
<comment type="subunit">
    <text evidence="10">Component of the 3M complex, composed of core components CUL7, CCDC8 and OBSL1. Interacts with CCDC8. Interacts with CUL7; the interaction is direct. Interacts with FBXW8. Interacts (via N-terminal Ig-like domain) with TTN/titin (via C-terminal Ig-like domain); the interaction is direct.</text>
</comment>
<dbReference type="InterPro" id="IPR013783">
    <property type="entry name" value="Ig-like_fold"/>
</dbReference>
<feature type="domain" description="Ig-like" evidence="13">
    <location>
        <begin position="2795"/>
        <end position="2971"/>
    </location>
</feature>
<feature type="domain" description="Ig-like" evidence="13">
    <location>
        <begin position="2066"/>
        <end position="2143"/>
    </location>
</feature>
<dbReference type="FunFam" id="2.60.40.10:FF:000502">
    <property type="entry name" value="obscurin-like protein 1 isoform X2"/>
    <property type="match status" value="1"/>
</dbReference>
<feature type="domain" description="Ig-like" evidence="13">
    <location>
        <begin position="710"/>
        <end position="807"/>
    </location>
</feature>
<feature type="compositionally biased region" description="Polar residues" evidence="12">
    <location>
        <begin position="218"/>
        <end position="232"/>
    </location>
</feature>
<feature type="domain" description="Ig-like" evidence="13">
    <location>
        <begin position="2616"/>
        <end position="2700"/>
    </location>
</feature>
<feature type="domain" description="Ig-like" evidence="13">
    <location>
        <begin position="112"/>
        <end position="192"/>
    </location>
</feature>
<organism evidence="15 16">
    <name type="scientific">Gadus morhua</name>
    <name type="common">Atlantic cod</name>
    <dbReference type="NCBI Taxonomy" id="8049"/>
    <lineage>
        <taxon>Eukaryota</taxon>
        <taxon>Metazoa</taxon>
        <taxon>Chordata</taxon>
        <taxon>Craniata</taxon>
        <taxon>Vertebrata</taxon>
        <taxon>Euteleostomi</taxon>
        <taxon>Actinopterygii</taxon>
        <taxon>Neopterygii</taxon>
        <taxon>Teleostei</taxon>
        <taxon>Neoteleostei</taxon>
        <taxon>Acanthomorphata</taxon>
        <taxon>Zeiogadaria</taxon>
        <taxon>Gadariae</taxon>
        <taxon>Gadiformes</taxon>
        <taxon>Gadoidei</taxon>
        <taxon>Gadidae</taxon>
        <taxon>Gadus</taxon>
    </lineage>
</organism>
<dbReference type="PANTHER" id="PTHR35971:SF5">
    <property type="entry name" value="OBSCURIN LIKE CYTOSKELETAL ADAPTOR 1"/>
    <property type="match status" value="1"/>
</dbReference>
<name>A0A8C5CQW8_GADMO</name>
<evidence type="ECO:0000256" key="5">
    <source>
        <dbReference type="ARBA" id="ARBA00022737"/>
    </source>
</evidence>
<evidence type="ECO:0000256" key="10">
    <source>
        <dbReference type="ARBA" id="ARBA00063153"/>
    </source>
</evidence>
<feature type="domain" description="Ig-like" evidence="13">
    <location>
        <begin position="3243"/>
        <end position="3334"/>
    </location>
</feature>
<evidence type="ECO:0000256" key="12">
    <source>
        <dbReference type="SAM" id="MobiDB-lite"/>
    </source>
</evidence>
<feature type="domain" description="Fibronectin type-III" evidence="14">
    <location>
        <begin position="521"/>
        <end position="622"/>
    </location>
</feature>
<keyword evidence="5" id="KW-0677">Repeat</keyword>
<dbReference type="PROSITE" id="PS50835">
    <property type="entry name" value="IG_LIKE"/>
    <property type="match status" value="21"/>
</dbReference>
<feature type="domain" description="Ig-like" evidence="13">
    <location>
        <begin position="987"/>
        <end position="1072"/>
    </location>
</feature>
<accession>A0A8C5CQW8</accession>
<evidence type="ECO:0000256" key="8">
    <source>
        <dbReference type="ARBA" id="ARBA00023319"/>
    </source>
</evidence>
<keyword evidence="8" id="KW-0393">Immunoglobulin domain</keyword>
<dbReference type="GO" id="GO:0050775">
    <property type="term" value="P:positive regulation of dendrite morphogenesis"/>
    <property type="evidence" value="ECO:0007669"/>
    <property type="project" value="UniProtKB-ARBA"/>
</dbReference>
<comment type="function">
    <text evidence="9">Core component of the 3M complex, a complex required to regulate microtubule dynamics and genome integrity. It is unclear how the 3M complex regulates microtubules, it could act by controlling the level of a microtubule stabilizer. Acts as a regulator of the Cul7-RING(FBXW8) ubiquitin-protein ligase, playing a critical role in the ubiquitin ligase pathway that regulates Golgi morphogenesis and dendrite patterning in brain. Required to localize CUL7 to the Golgi apparatus in neurons.</text>
</comment>
<feature type="domain" description="Ig-like" evidence="13">
    <location>
        <begin position="894"/>
        <end position="982"/>
    </location>
</feature>
<evidence type="ECO:0000256" key="3">
    <source>
        <dbReference type="ARBA" id="ARBA00022490"/>
    </source>
</evidence>
<feature type="domain" description="Ig-like" evidence="13">
    <location>
        <begin position="340"/>
        <end position="426"/>
    </location>
</feature>
<evidence type="ECO:0000256" key="7">
    <source>
        <dbReference type="ARBA" id="ARBA00023157"/>
    </source>
</evidence>
<feature type="domain" description="Ig-like" evidence="13">
    <location>
        <begin position="2707"/>
        <end position="2791"/>
    </location>
</feature>
<feature type="domain" description="Ig-like" evidence="13">
    <location>
        <begin position="3064"/>
        <end position="3149"/>
    </location>
</feature>
<dbReference type="SMART" id="SM00409">
    <property type="entry name" value="IG"/>
    <property type="match status" value="27"/>
</dbReference>
<evidence type="ECO:0000256" key="1">
    <source>
        <dbReference type="ARBA" id="ARBA00004555"/>
    </source>
</evidence>
<evidence type="ECO:0000313" key="15">
    <source>
        <dbReference type="Ensembl" id="ENSGMOP00000065795.1"/>
    </source>
</evidence>
<evidence type="ECO:0000256" key="11">
    <source>
        <dbReference type="ARBA" id="ARBA00067525"/>
    </source>
</evidence>
<dbReference type="InterPro" id="IPR003599">
    <property type="entry name" value="Ig_sub"/>
</dbReference>
<dbReference type="InterPro" id="IPR036116">
    <property type="entry name" value="FN3_sf"/>
</dbReference>
<dbReference type="Pfam" id="PF07679">
    <property type="entry name" value="I-set"/>
    <property type="match status" value="19"/>
</dbReference>
<dbReference type="SMART" id="SM00408">
    <property type="entry name" value="IGc2"/>
    <property type="match status" value="20"/>
</dbReference>
<reference evidence="15" key="1">
    <citation type="submission" date="2025-08" db="UniProtKB">
        <authorList>
            <consortium name="Ensembl"/>
        </authorList>
    </citation>
    <scope>IDENTIFICATION</scope>
</reference>
<feature type="domain" description="Ig-like" evidence="13">
    <location>
        <begin position="1825"/>
        <end position="1903"/>
    </location>
</feature>
<dbReference type="Ensembl" id="ENSGMOT00000067536.1">
    <property type="protein sequence ID" value="ENSGMOP00000065795.1"/>
    <property type="gene ID" value="ENSGMOG00000008691.2"/>
</dbReference>
<dbReference type="InterPro" id="IPR003598">
    <property type="entry name" value="Ig_sub2"/>
</dbReference>
<dbReference type="PANTHER" id="PTHR35971">
    <property type="entry name" value="SI:DKEY-31G6.6"/>
    <property type="match status" value="1"/>
</dbReference>
<dbReference type="FunFam" id="2.60.40.10:FF:000211">
    <property type="entry name" value="Obscurin-like protein 1"/>
    <property type="match status" value="10"/>
</dbReference>
<dbReference type="InterPro" id="IPR013098">
    <property type="entry name" value="Ig_I-set"/>
</dbReference>
<evidence type="ECO:0000256" key="4">
    <source>
        <dbReference type="ARBA" id="ARBA00022553"/>
    </source>
</evidence>